<reference evidence="3 4" key="1">
    <citation type="submission" date="2013-07" db="EMBL/GenBank/DDBJ databases">
        <title>The Genome Sequence of Cryptococcus heveanensis BCC8398.</title>
        <authorList>
            <consortium name="The Broad Institute Genome Sequencing Platform"/>
            <person name="Cuomo C."/>
            <person name="Litvintseva A."/>
            <person name="Chen Y."/>
            <person name="Heitman J."/>
            <person name="Sun S."/>
            <person name="Springer D."/>
            <person name="Dromer F."/>
            <person name="Young S.K."/>
            <person name="Zeng Q."/>
            <person name="Gargeya S."/>
            <person name="Fitzgerald M."/>
            <person name="Abouelleil A."/>
            <person name="Alvarado L."/>
            <person name="Berlin A.M."/>
            <person name="Chapman S.B."/>
            <person name="Dewar J."/>
            <person name="Goldberg J."/>
            <person name="Griggs A."/>
            <person name="Gujja S."/>
            <person name="Hansen M."/>
            <person name="Howarth C."/>
            <person name="Imamovic A."/>
            <person name="Larimer J."/>
            <person name="McCowan C."/>
            <person name="Murphy C."/>
            <person name="Pearson M."/>
            <person name="Priest M."/>
            <person name="Roberts A."/>
            <person name="Saif S."/>
            <person name="Shea T."/>
            <person name="Sykes S."/>
            <person name="Wortman J."/>
            <person name="Nusbaum C."/>
            <person name="Birren B."/>
        </authorList>
    </citation>
    <scope>NUCLEOTIDE SEQUENCE [LARGE SCALE GENOMIC DNA]</scope>
    <source>
        <strain evidence="3 4">BCC8398</strain>
    </source>
</reference>
<dbReference type="EMBL" id="KI669502">
    <property type="protein sequence ID" value="OCF34049.1"/>
    <property type="molecule type" value="Genomic_DNA"/>
</dbReference>
<name>A0A1B9GSK2_9TREE</name>
<evidence type="ECO:0008006" key="5">
    <source>
        <dbReference type="Google" id="ProtNLM"/>
    </source>
</evidence>
<reference evidence="4" key="2">
    <citation type="submission" date="2013-12" db="EMBL/GenBank/DDBJ databases">
        <title>Evolution of pathogenesis and genome organization in the Tremellales.</title>
        <authorList>
            <person name="Cuomo C."/>
            <person name="Litvintseva A."/>
            <person name="Heitman J."/>
            <person name="Chen Y."/>
            <person name="Sun S."/>
            <person name="Springer D."/>
            <person name="Dromer F."/>
            <person name="Young S."/>
            <person name="Zeng Q."/>
            <person name="Chapman S."/>
            <person name="Gujja S."/>
            <person name="Saif S."/>
            <person name="Birren B."/>
        </authorList>
    </citation>
    <scope>NUCLEOTIDE SEQUENCE [LARGE SCALE GENOMIC DNA]</scope>
    <source>
        <strain evidence="4">BCC8398</strain>
    </source>
</reference>
<gene>
    <name evidence="3" type="ORF">I316_04396</name>
</gene>
<evidence type="ECO:0000256" key="1">
    <source>
        <dbReference type="SAM" id="Coils"/>
    </source>
</evidence>
<feature type="region of interest" description="Disordered" evidence="2">
    <location>
        <begin position="172"/>
        <end position="326"/>
    </location>
</feature>
<evidence type="ECO:0000256" key="2">
    <source>
        <dbReference type="SAM" id="MobiDB-lite"/>
    </source>
</evidence>
<dbReference type="Proteomes" id="UP000092666">
    <property type="component" value="Unassembled WGS sequence"/>
</dbReference>
<protein>
    <recommendedName>
        <fullName evidence="5">SWI5-dependent HO expression protein 3</fullName>
    </recommendedName>
</protein>
<evidence type="ECO:0000313" key="3">
    <source>
        <dbReference type="EMBL" id="OCF34049.1"/>
    </source>
</evidence>
<feature type="coiled-coil region" evidence="1">
    <location>
        <begin position="328"/>
        <end position="418"/>
    </location>
</feature>
<accession>A0A1B9GSK2</accession>
<organism evidence="3 4">
    <name type="scientific">Kwoniella heveanensis BCC8398</name>
    <dbReference type="NCBI Taxonomy" id="1296120"/>
    <lineage>
        <taxon>Eukaryota</taxon>
        <taxon>Fungi</taxon>
        <taxon>Dikarya</taxon>
        <taxon>Basidiomycota</taxon>
        <taxon>Agaricomycotina</taxon>
        <taxon>Tremellomycetes</taxon>
        <taxon>Tremellales</taxon>
        <taxon>Cryptococcaceae</taxon>
        <taxon>Kwoniella</taxon>
    </lineage>
</organism>
<dbReference type="AlphaFoldDB" id="A0A1B9GSK2"/>
<feature type="compositionally biased region" description="Basic and acidic residues" evidence="2">
    <location>
        <begin position="172"/>
        <end position="181"/>
    </location>
</feature>
<feature type="compositionally biased region" description="Low complexity" evidence="2">
    <location>
        <begin position="17"/>
        <end position="42"/>
    </location>
</feature>
<proteinExistence type="predicted"/>
<keyword evidence="4" id="KW-1185">Reference proteome</keyword>
<feature type="compositionally biased region" description="Polar residues" evidence="2">
    <location>
        <begin position="43"/>
        <end position="63"/>
    </location>
</feature>
<dbReference type="OrthoDB" id="6088208at2759"/>
<keyword evidence="1" id="KW-0175">Coiled coil</keyword>
<feature type="region of interest" description="Disordered" evidence="2">
    <location>
        <begin position="1"/>
        <end position="113"/>
    </location>
</feature>
<evidence type="ECO:0000313" key="4">
    <source>
        <dbReference type="Proteomes" id="UP000092666"/>
    </source>
</evidence>
<sequence>MADTTPSKIPIAINKRSSLSSSSLMQLSSSSTSLSNLPHSRSQSPLNAGGSQSGSAPSVNASAKNGRASPAGQQRRWSLLSGGGGPSSRKTSFSEGVGMTRSGSGGGINSDDPGQIKAHIVSLQHALQAAQQRLIDVQNGNTSSLPLTPVDGLVSLPEVEVDTYLGDRLMEESDEHGRDSPLDPEPPTSANSLDGSRLGKGLPHSNPSFDLRSRAVTPSRPVNTKVDGRSRIPQAVVAGSAALHPTPPPNSSSRPHASPPSPVNLHDNRNLRSPFLAPESPQPPSPYSGSQGLGGVADGRLSPSPALSPGLRRASGPGGGSAASTRVIDGLQTELVNTRGHLERVKQEVRSCQRVIGSLTRQTEDLKETRERMRMECEGLNNVVSRKERLLQEILERARTAEAALASHQSTRKALEQSTKKSLSHMTAQLTEAQAGQAKAERESAYTDSVRSLRDVWAREVKSVREEWKKGEEKGKREREEARQKHLALVKLVQSQSADRAAIQDLAEKASKQSALATEAFEAQITGLRAEIDRSSEESRLAKAQTEELAGELVRLRRLMREPRRESLEEAAVISSNDIASFAINDNGHDAPSSEATRTNVVEIAAETA</sequence>
<dbReference type="STRING" id="1296120.A0A1B9GSK2"/>